<evidence type="ECO:0000256" key="1">
    <source>
        <dbReference type="SAM" id="Phobius"/>
    </source>
</evidence>
<sequence length="98" mass="11823">MRKFEKRKYIVAFIITLAIFLLGFFLGFVMDLQRVNYFQEITEKQKLDLSSLQLQYELAQEEPFSESCGAFEVLFQRFMVDLEYNRQRIDNYQEQANV</sequence>
<name>A0A2M8L2I0_9BACT</name>
<comment type="caution">
    <text evidence="2">The sequence shown here is derived from an EMBL/GenBank/DDBJ whole genome shotgun (WGS) entry which is preliminary data.</text>
</comment>
<reference evidence="3" key="1">
    <citation type="submission" date="2017-09" db="EMBL/GenBank/DDBJ databases">
        <title>Depth-based differentiation of microbial function through sediment-hosted aquifers and enrichment of novel symbionts in the deep terrestrial subsurface.</title>
        <authorList>
            <person name="Probst A.J."/>
            <person name="Ladd B."/>
            <person name="Jarett J.K."/>
            <person name="Geller-Mcgrath D.E."/>
            <person name="Sieber C.M.K."/>
            <person name="Emerson J.B."/>
            <person name="Anantharaman K."/>
            <person name="Thomas B.C."/>
            <person name="Malmstrom R."/>
            <person name="Stieglmeier M."/>
            <person name="Klingl A."/>
            <person name="Woyke T."/>
            <person name="Ryan C.M."/>
            <person name="Banfield J.F."/>
        </authorList>
    </citation>
    <scope>NUCLEOTIDE SEQUENCE [LARGE SCALE GENOMIC DNA]</scope>
</reference>
<keyword evidence="1" id="KW-0812">Transmembrane</keyword>
<evidence type="ECO:0000313" key="3">
    <source>
        <dbReference type="Proteomes" id="UP000229766"/>
    </source>
</evidence>
<keyword evidence="1" id="KW-0472">Membrane</keyword>
<organism evidence="2 3">
    <name type="scientific">Candidatus Shapirobacteria bacterium CG10_big_fil_rev_8_21_14_0_10_36_6</name>
    <dbReference type="NCBI Taxonomy" id="1974886"/>
    <lineage>
        <taxon>Bacteria</taxon>
        <taxon>Candidatus Shapironibacteriota</taxon>
    </lineage>
</organism>
<gene>
    <name evidence="2" type="ORF">COU93_00480</name>
</gene>
<dbReference type="Proteomes" id="UP000229766">
    <property type="component" value="Unassembled WGS sequence"/>
</dbReference>
<feature type="transmembrane region" description="Helical" evidence="1">
    <location>
        <begin position="9"/>
        <end position="30"/>
    </location>
</feature>
<feature type="non-terminal residue" evidence="2">
    <location>
        <position position="98"/>
    </location>
</feature>
<dbReference type="AlphaFoldDB" id="A0A2M8L2I0"/>
<protein>
    <submittedName>
        <fullName evidence="2">Uncharacterized protein</fullName>
    </submittedName>
</protein>
<proteinExistence type="predicted"/>
<evidence type="ECO:0000313" key="2">
    <source>
        <dbReference type="EMBL" id="PJE67119.1"/>
    </source>
</evidence>
<keyword evidence="1" id="KW-1133">Transmembrane helix</keyword>
<accession>A0A2M8L2I0</accession>
<dbReference type="EMBL" id="PFEI01000027">
    <property type="protein sequence ID" value="PJE67119.1"/>
    <property type="molecule type" value="Genomic_DNA"/>
</dbReference>